<dbReference type="EMBL" id="JABDTM020016447">
    <property type="protein sequence ID" value="KAH0818857.1"/>
    <property type="molecule type" value="Genomic_DNA"/>
</dbReference>
<dbReference type="AlphaFoldDB" id="A0A8J6LGY5"/>
<protein>
    <submittedName>
        <fullName evidence="1">Uncharacterized protein</fullName>
    </submittedName>
</protein>
<evidence type="ECO:0000313" key="2">
    <source>
        <dbReference type="Proteomes" id="UP000719412"/>
    </source>
</evidence>
<evidence type="ECO:0000313" key="1">
    <source>
        <dbReference type="EMBL" id="KAH0818857.1"/>
    </source>
</evidence>
<organism evidence="1 2">
    <name type="scientific">Tenebrio molitor</name>
    <name type="common">Yellow mealworm beetle</name>
    <dbReference type="NCBI Taxonomy" id="7067"/>
    <lineage>
        <taxon>Eukaryota</taxon>
        <taxon>Metazoa</taxon>
        <taxon>Ecdysozoa</taxon>
        <taxon>Arthropoda</taxon>
        <taxon>Hexapoda</taxon>
        <taxon>Insecta</taxon>
        <taxon>Pterygota</taxon>
        <taxon>Neoptera</taxon>
        <taxon>Endopterygota</taxon>
        <taxon>Coleoptera</taxon>
        <taxon>Polyphaga</taxon>
        <taxon>Cucujiformia</taxon>
        <taxon>Tenebrionidae</taxon>
        <taxon>Tenebrio</taxon>
    </lineage>
</organism>
<keyword evidence="2" id="KW-1185">Reference proteome</keyword>
<accession>A0A8J6LGY5</accession>
<gene>
    <name evidence="1" type="ORF">GEV33_003934</name>
</gene>
<proteinExistence type="predicted"/>
<sequence length="286" mass="32601">MAALAAINDPSIPESPLNYLKEFFLLLAHYFEMILKLEKGETGVTVEELLAMSKATNDGGNYISQIIIPDLQYMLDRLSNFNNRIVSIFHGSQWTSRTKVLPSPPCCLLFIYSLNKACVFSTVLHRNRTRPNHPNTYHRKYHPTWGTDTGRSVIRGAQRKARTREVLQLSTHDATDTQRIVICNTHFLGRSRTRQFDRKTSSLMAVNHSLHPKLPSSRCILGTLLNPVVWRTGRRSRSSSGSAAPEDQQLCWEAEEQRLLGEHMSEAIQTTAHAANKRKFVETYFF</sequence>
<comment type="caution">
    <text evidence="1">The sequence shown here is derived from an EMBL/GenBank/DDBJ whole genome shotgun (WGS) entry which is preliminary data.</text>
</comment>
<reference evidence="1" key="2">
    <citation type="submission" date="2021-08" db="EMBL/GenBank/DDBJ databases">
        <authorList>
            <person name="Eriksson T."/>
        </authorList>
    </citation>
    <scope>NUCLEOTIDE SEQUENCE</scope>
    <source>
        <strain evidence="1">Stoneville</strain>
        <tissue evidence="1">Whole head</tissue>
    </source>
</reference>
<dbReference type="Proteomes" id="UP000719412">
    <property type="component" value="Unassembled WGS sequence"/>
</dbReference>
<reference evidence="1" key="1">
    <citation type="journal article" date="2020" name="J Insects Food Feed">
        <title>The yellow mealworm (Tenebrio molitor) genome: a resource for the emerging insects as food and feed industry.</title>
        <authorList>
            <person name="Eriksson T."/>
            <person name="Andere A."/>
            <person name="Kelstrup H."/>
            <person name="Emery V."/>
            <person name="Picard C."/>
        </authorList>
    </citation>
    <scope>NUCLEOTIDE SEQUENCE</scope>
    <source>
        <strain evidence="1">Stoneville</strain>
        <tissue evidence="1">Whole head</tissue>
    </source>
</reference>
<name>A0A8J6LGY5_TENMO</name>